<reference evidence="1" key="1">
    <citation type="submission" date="2024-12" db="EMBL/GenBank/DDBJ databases">
        <authorList>
            <person name="Wu N."/>
        </authorList>
    </citation>
    <scope>NUCLEOTIDE SEQUENCE</scope>
    <source>
        <strain evidence="1">P15</strain>
    </source>
</reference>
<dbReference type="Proteomes" id="UP001631969">
    <property type="component" value="Unassembled WGS sequence"/>
</dbReference>
<evidence type="ECO:0000313" key="1">
    <source>
        <dbReference type="EMBL" id="MFM9332196.1"/>
    </source>
</evidence>
<gene>
    <name evidence="1" type="ORF">ACI1P1_28265</name>
</gene>
<organism evidence="1 2">
    <name type="scientific">Paenibacillus mesotrionivorans</name>
    <dbReference type="NCBI Taxonomy" id="3160968"/>
    <lineage>
        <taxon>Bacteria</taxon>
        <taxon>Bacillati</taxon>
        <taxon>Bacillota</taxon>
        <taxon>Bacilli</taxon>
        <taxon>Bacillales</taxon>
        <taxon>Paenibacillaceae</taxon>
        <taxon>Paenibacillus</taxon>
    </lineage>
</organism>
<sequence>MKKPFDEKALPLEVRKQYKENKKALTNILAYLEEHDQDVGLENVQLALFISYIEIECALEVYVDDVGSTLQKVRARLEQFPDSPQAVTYLKELEKLEKAEKRRRNRLDKLMAMDFDSLDLRDKKDVAYELSDSKNAKHRALGARYFLKLYQQTNDLHLFCNYATTLYQSGSKIEALKEFERIEEMFKTEVYPNKCFVMNSIYESRMDFYKHDRLEFRKHWDAAKADPYLQESTFHFPGYLGYITDFAEISLEFGYMDMFDELVDLMKQERLPFPPKVKAYYEG</sequence>
<proteinExistence type="predicted"/>
<dbReference type="EMBL" id="JBJURJ010000027">
    <property type="protein sequence ID" value="MFM9332196.1"/>
    <property type="molecule type" value="Genomic_DNA"/>
</dbReference>
<keyword evidence="2" id="KW-1185">Reference proteome</keyword>
<accession>A0ACC7P556</accession>
<evidence type="ECO:0000313" key="2">
    <source>
        <dbReference type="Proteomes" id="UP001631969"/>
    </source>
</evidence>
<comment type="caution">
    <text evidence="1">The sequence shown here is derived from an EMBL/GenBank/DDBJ whole genome shotgun (WGS) entry which is preliminary data.</text>
</comment>
<protein>
    <submittedName>
        <fullName evidence="1">Uncharacterized protein</fullName>
    </submittedName>
</protein>
<name>A0ACC7P556_9BACL</name>